<evidence type="ECO:0000256" key="5">
    <source>
        <dbReference type="ARBA" id="ARBA00023002"/>
    </source>
</evidence>
<gene>
    <name evidence="10" type="ORF">D5H75_20920</name>
</gene>
<evidence type="ECO:0000256" key="2">
    <source>
        <dbReference type="ARBA" id="ARBA00009347"/>
    </source>
</evidence>
<dbReference type="SUPFAM" id="SSF56645">
    <property type="entry name" value="Acyl-CoA dehydrogenase NM domain-like"/>
    <property type="match status" value="1"/>
</dbReference>
<dbReference type="PANTHER" id="PTHR43884:SF12">
    <property type="entry name" value="ISOVALERYL-COA DEHYDROGENASE, MITOCHONDRIAL-RELATED"/>
    <property type="match status" value="1"/>
</dbReference>
<keyword evidence="11" id="KW-1185">Reference proteome</keyword>
<dbReference type="InterPro" id="IPR013786">
    <property type="entry name" value="AcylCoA_DH/ox_N"/>
</dbReference>
<evidence type="ECO:0000259" key="7">
    <source>
        <dbReference type="Pfam" id="PF00441"/>
    </source>
</evidence>
<dbReference type="AlphaFoldDB" id="A0A3A4BHP4"/>
<accession>A0A3A4BHP4</accession>
<protein>
    <submittedName>
        <fullName evidence="10">Acyl-CoA dehydrogenase</fullName>
    </submittedName>
</protein>
<keyword evidence="5 6" id="KW-0560">Oxidoreductase</keyword>
<dbReference type="Gene3D" id="2.40.110.10">
    <property type="entry name" value="Butyryl-CoA Dehydrogenase, subunit A, domain 2"/>
    <property type="match status" value="1"/>
</dbReference>
<dbReference type="PROSITE" id="PS00073">
    <property type="entry name" value="ACYL_COA_DH_2"/>
    <property type="match status" value="1"/>
</dbReference>
<dbReference type="FunFam" id="2.40.110.10:FF:000002">
    <property type="entry name" value="Acyl-CoA dehydrogenase fadE12"/>
    <property type="match status" value="1"/>
</dbReference>
<dbReference type="GO" id="GO:0050660">
    <property type="term" value="F:flavin adenine dinucleotide binding"/>
    <property type="evidence" value="ECO:0007669"/>
    <property type="project" value="InterPro"/>
</dbReference>
<comment type="similarity">
    <text evidence="2 6">Belongs to the acyl-CoA dehydrogenase family.</text>
</comment>
<evidence type="ECO:0000256" key="3">
    <source>
        <dbReference type="ARBA" id="ARBA00022630"/>
    </source>
</evidence>
<reference evidence="10 11" key="1">
    <citation type="submission" date="2018-09" db="EMBL/GenBank/DDBJ databases">
        <title>YIM 75507 draft genome.</title>
        <authorList>
            <person name="Tang S."/>
            <person name="Feng Y."/>
        </authorList>
    </citation>
    <scope>NUCLEOTIDE SEQUENCE [LARGE SCALE GENOMIC DNA]</scope>
    <source>
        <strain evidence="10 11">YIM 75507</strain>
    </source>
</reference>
<dbReference type="Gene3D" id="1.20.140.10">
    <property type="entry name" value="Butyryl-CoA Dehydrogenase, subunit A, domain 3"/>
    <property type="match status" value="1"/>
</dbReference>
<evidence type="ECO:0000259" key="9">
    <source>
        <dbReference type="Pfam" id="PF02771"/>
    </source>
</evidence>
<dbReference type="FunFam" id="1.10.540.10:FF:000009">
    <property type="entry name" value="Probable acyl-CoA dehydrogenase"/>
    <property type="match status" value="1"/>
</dbReference>
<dbReference type="Pfam" id="PF00441">
    <property type="entry name" value="Acyl-CoA_dh_1"/>
    <property type="match status" value="1"/>
</dbReference>
<name>A0A3A4BHP4_9ACTN</name>
<evidence type="ECO:0000256" key="6">
    <source>
        <dbReference type="RuleBase" id="RU362125"/>
    </source>
</evidence>
<dbReference type="RefSeq" id="WP_119928206.1">
    <property type="nucleotide sequence ID" value="NZ_QZEY01000008.1"/>
</dbReference>
<dbReference type="EMBL" id="QZEY01000008">
    <property type="protein sequence ID" value="RJL30782.1"/>
    <property type="molecule type" value="Genomic_DNA"/>
</dbReference>
<keyword evidence="3 6" id="KW-0285">Flavoprotein</keyword>
<feature type="domain" description="Acyl-CoA dehydrogenase/oxidase C-terminal" evidence="7">
    <location>
        <begin position="230"/>
        <end position="378"/>
    </location>
</feature>
<comment type="caution">
    <text evidence="10">The sequence shown here is derived from an EMBL/GenBank/DDBJ whole genome shotgun (WGS) entry which is preliminary data.</text>
</comment>
<feature type="domain" description="Acyl-CoA oxidase/dehydrogenase middle" evidence="8">
    <location>
        <begin position="123"/>
        <end position="218"/>
    </location>
</feature>
<proteinExistence type="inferred from homology"/>
<dbReference type="PANTHER" id="PTHR43884">
    <property type="entry name" value="ACYL-COA DEHYDROGENASE"/>
    <property type="match status" value="1"/>
</dbReference>
<dbReference type="Gene3D" id="1.10.540.10">
    <property type="entry name" value="Acyl-CoA dehydrogenase/oxidase, N-terminal domain"/>
    <property type="match status" value="1"/>
</dbReference>
<dbReference type="InterPro" id="IPR036250">
    <property type="entry name" value="AcylCo_DH-like_C"/>
</dbReference>
<dbReference type="FunFam" id="1.20.140.10:FF:000001">
    <property type="entry name" value="Acyl-CoA dehydrogenase"/>
    <property type="match status" value="1"/>
</dbReference>
<evidence type="ECO:0000313" key="11">
    <source>
        <dbReference type="Proteomes" id="UP000265768"/>
    </source>
</evidence>
<dbReference type="InterPro" id="IPR006089">
    <property type="entry name" value="Acyl-CoA_DH_CS"/>
</dbReference>
<dbReference type="InterPro" id="IPR046373">
    <property type="entry name" value="Acyl-CoA_Oxase/DH_mid-dom_sf"/>
</dbReference>
<dbReference type="PROSITE" id="PS00072">
    <property type="entry name" value="ACYL_COA_DH_1"/>
    <property type="match status" value="1"/>
</dbReference>
<dbReference type="Pfam" id="PF02770">
    <property type="entry name" value="Acyl-CoA_dh_M"/>
    <property type="match status" value="1"/>
</dbReference>
<dbReference type="SUPFAM" id="SSF47203">
    <property type="entry name" value="Acyl-CoA dehydrogenase C-terminal domain-like"/>
    <property type="match status" value="1"/>
</dbReference>
<dbReference type="OrthoDB" id="2769798at2"/>
<organism evidence="10 11">
    <name type="scientific">Bailinhaonella thermotolerans</name>
    <dbReference type="NCBI Taxonomy" id="1070861"/>
    <lineage>
        <taxon>Bacteria</taxon>
        <taxon>Bacillati</taxon>
        <taxon>Actinomycetota</taxon>
        <taxon>Actinomycetes</taxon>
        <taxon>Streptosporangiales</taxon>
        <taxon>Streptosporangiaceae</taxon>
        <taxon>Bailinhaonella</taxon>
    </lineage>
</organism>
<evidence type="ECO:0000259" key="8">
    <source>
        <dbReference type="Pfam" id="PF02770"/>
    </source>
</evidence>
<feature type="domain" description="Acyl-CoA dehydrogenase/oxidase N-terminal" evidence="9">
    <location>
        <begin position="8"/>
        <end position="119"/>
    </location>
</feature>
<sequence length="380" mass="42418">MQRDLFDEEHLLFRETVREFMNREVVPNHAKWEQDGIVPREVWLKAGEQGFFGFSVPEEYGGAGVKDYRFNAVIVEEIIRAAASGLGFSLHNDVMAPYIVDLTNDKQKKRWLPGFVSGELITAIAMTEPGAGSDLQGVRTTAVRDGDHYVVNGQKTFITNGINADLVVVVAKTDPDAGAKGTTLLVAERGMAGFERGRNLEKIGMHAQDTAELFFDNVRIPVENRLGEEGMGFIYLMQNLPQERLSIAVAAVAAAEAVLEQTIEYCKTRTAFGRPIGKFQHNRFLLAELDTEVEIARHYVDKCVKALNRGELTVVDAAKAKWWTTELQNKVIDRCLQLHGGYGYMTEYPVAKAWMDSRVQTIYGGTTEIMKEIIGRTLVP</sequence>
<dbReference type="InterPro" id="IPR009100">
    <property type="entry name" value="AcylCoA_DH/oxidase_NM_dom_sf"/>
</dbReference>
<evidence type="ECO:0000313" key="10">
    <source>
        <dbReference type="EMBL" id="RJL30782.1"/>
    </source>
</evidence>
<dbReference type="GO" id="GO:0003995">
    <property type="term" value="F:acyl-CoA dehydrogenase activity"/>
    <property type="evidence" value="ECO:0007669"/>
    <property type="project" value="InterPro"/>
</dbReference>
<dbReference type="InterPro" id="IPR006091">
    <property type="entry name" value="Acyl-CoA_Oxase/DH_mid-dom"/>
</dbReference>
<evidence type="ECO:0000256" key="4">
    <source>
        <dbReference type="ARBA" id="ARBA00022827"/>
    </source>
</evidence>
<dbReference type="InterPro" id="IPR037069">
    <property type="entry name" value="AcylCoA_DH/ox_N_sf"/>
</dbReference>
<comment type="cofactor">
    <cofactor evidence="1 6">
        <name>FAD</name>
        <dbReference type="ChEBI" id="CHEBI:57692"/>
    </cofactor>
</comment>
<dbReference type="Proteomes" id="UP000265768">
    <property type="component" value="Unassembled WGS sequence"/>
</dbReference>
<keyword evidence="4 6" id="KW-0274">FAD</keyword>
<dbReference type="Pfam" id="PF02771">
    <property type="entry name" value="Acyl-CoA_dh_N"/>
    <property type="match status" value="1"/>
</dbReference>
<evidence type="ECO:0000256" key="1">
    <source>
        <dbReference type="ARBA" id="ARBA00001974"/>
    </source>
</evidence>
<dbReference type="InterPro" id="IPR009075">
    <property type="entry name" value="AcylCo_DH/oxidase_C"/>
</dbReference>